<sequence length="1387" mass="152235">MVGLRNCSTWEPLLLKSSCIKSCANGCSLGITAHLTYANADTESVEGVFVYPLGEKEVVVGFEAAIAGRLLGVQIQSRGKLECCLDCYPGSGLEGQCGNCLEWSCCGSSGIDMECTNGHLILDEDLERTTFIVGTGLIAPMDIVSISISTTLELPTLENGAIRIIYPTLLTPIVTGQMTSSKSESGGKSEENGPTSCFGATIGKQERALASEQQCAHSIFTSPAANLAPYELNFQLLVRGACLLAGLESPTHALRADADPSAQSASATYITLAQEHPYDRHIEIILHLSEAHSPLVILERGRFSFGQYEEQISSRRDFIRCARKDSEPEKKLEFVRKRQHKDILSSPVLMLNFCPNLLCEPSELHKATRELLFLVDRSGSMSGTKIQSVKEAMVIALKSLPPGTKLNIVGFGTTIKPLFTSSKMSTDVTILQACEYLQRMRADMRGTNLLGALSWVYQQPMLRSYPRQVFIITDGSISNVAKVLELVRRNACAGRCFGLGLGPRACRRLLQGVANLTGGTTEYLDDEERLRPKLIKSLKKAFEPVLTDVRIDWYLPENMEALLSPNEIPPLYPGNRLIGYCTLYDMTGFKAKKTESHRQDYKGVHCGSTGSVFGLSNDELSPSSTTELMPMVTGTDNLQEAVKEISREISSEFSCAKDNTDPGSGLSVEIEWSSDVRKRIQESSYIQEQYVLTHCSLSSEQSLQTHSHSHIQASSNSDSAGGVFLPDPHSSGSVMDTGSLPQGLEKMPPPEQRSSLSRWADAVWSQNLSGETDSSVEKSELLDRSKESQRRHKALVRSTMAARSFSSPQGELEMHRLRRALERVSFDQTLGGRLDENGLMFPASPLDWDTFTDPEYLFMAAPPEPQPGQCRALIHGLLNSRAVSWEVSLDLGHLWSPESQETSVVEKCSARAGEEGKPWGEMIHQLTARSVIRDFEKMAERESDTGQGSAKRYRTKAIQTSKHCNIICMYTTFTTTDGNPNKACPDHLDPQNPGAPLDNRRSVHTGSRKNRTYSVGLGRRRTSRDSEDMEDNWNLADRDDAPASPCSLTSWDSNLGGSVYTAAAPSLTGAPCTRSQRSIESKSMESFFGARFPLGRMRSSISSGKQVPLKSHCLSAETEKQPEAEALDYLPLVRLQLASGAFLLTETYSDCLQIPLDRLKRASPYSLHRRSLSPPFRCTSPSAPSLSTSAKPPSAPTFHHVTFSLSSCSLTKPTTPPFHHTPDDTTLMLEAKLPRRHPSDRDPVTSPPELASSEEGSLELSVGPSLSQSQGQGQADSGRGSETDICEVSSVESAALLVSSQLAQEDLESSSWATAVALAWLEHRCAGYFMEWELVAAKADFWLRCQELPDGLDMAGLRGAARQLFLLLRHWDENIKLNMLCYNPNNV</sequence>
<dbReference type="Pfam" id="PF13768">
    <property type="entry name" value="VWA_3"/>
    <property type="match status" value="1"/>
</dbReference>
<feature type="region of interest" description="Disordered" evidence="1">
    <location>
        <begin position="1169"/>
        <end position="1194"/>
    </location>
</feature>
<organism evidence="3 4">
    <name type="scientific">Takifugu bimaculatus</name>
    <dbReference type="NCBI Taxonomy" id="433685"/>
    <lineage>
        <taxon>Eukaryota</taxon>
        <taxon>Metazoa</taxon>
        <taxon>Chordata</taxon>
        <taxon>Craniata</taxon>
        <taxon>Vertebrata</taxon>
        <taxon>Euteleostomi</taxon>
        <taxon>Actinopterygii</taxon>
        <taxon>Neopterygii</taxon>
        <taxon>Teleostei</taxon>
        <taxon>Neoteleostei</taxon>
        <taxon>Acanthomorphata</taxon>
        <taxon>Eupercaria</taxon>
        <taxon>Tetraodontiformes</taxon>
        <taxon>Tetradontoidea</taxon>
        <taxon>Tetraodontidae</taxon>
        <taxon>Takifugu</taxon>
    </lineage>
</organism>
<feature type="domain" description="VWFA" evidence="2">
    <location>
        <begin position="370"/>
        <end position="538"/>
    </location>
</feature>
<feature type="compositionally biased region" description="Basic and acidic residues" evidence="1">
    <location>
        <begin position="775"/>
        <end position="788"/>
    </location>
</feature>
<name>A0A4Z2BZX7_9TELE</name>
<dbReference type="EMBL" id="SWLE01000007">
    <property type="protein sequence ID" value="TNM97745.1"/>
    <property type="molecule type" value="Genomic_DNA"/>
</dbReference>
<feature type="compositionally biased region" description="Basic residues" evidence="1">
    <location>
        <begin position="1002"/>
        <end position="1011"/>
    </location>
</feature>
<dbReference type="InterPro" id="IPR052627">
    <property type="entry name" value="VWA_domain-containing"/>
</dbReference>
<dbReference type="Gene3D" id="3.40.50.410">
    <property type="entry name" value="von Willebrand factor, type A domain"/>
    <property type="match status" value="1"/>
</dbReference>
<dbReference type="InterPro" id="IPR036465">
    <property type="entry name" value="vWFA_dom_sf"/>
</dbReference>
<evidence type="ECO:0000256" key="1">
    <source>
        <dbReference type="SAM" id="MobiDB-lite"/>
    </source>
</evidence>
<keyword evidence="4" id="KW-1185">Reference proteome</keyword>
<evidence type="ECO:0000259" key="2">
    <source>
        <dbReference type="PROSITE" id="PS50234"/>
    </source>
</evidence>
<dbReference type="InterPro" id="IPR013694">
    <property type="entry name" value="VIT"/>
</dbReference>
<dbReference type="PANTHER" id="PTHR46299:SF2">
    <property type="entry name" value="VON WILLEBRAND FACTOR A DOMAIN-CONTAINING PROTEIN 5B2"/>
    <property type="match status" value="1"/>
</dbReference>
<feature type="region of interest" description="Disordered" evidence="1">
    <location>
        <begin position="770"/>
        <end position="791"/>
    </location>
</feature>
<protein>
    <recommendedName>
        <fullName evidence="2">VWFA domain-containing protein</fullName>
    </recommendedName>
</protein>
<comment type="caution">
    <text evidence="3">The sequence shown here is derived from an EMBL/GenBank/DDBJ whole genome shotgun (WGS) entry which is preliminary data.</text>
</comment>
<feature type="compositionally biased region" description="Polar residues" evidence="1">
    <location>
        <begin position="730"/>
        <end position="740"/>
    </location>
</feature>
<feature type="region of interest" description="Disordered" evidence="1">
    <location>
        <begin position="1236"/>
        <end position="1284"/>
    </location>
</feature>
<feature type="region of interest" description="Disordered" evidence="1">
    <location>
        <begin position="983"/>
        <end position="1039"/>
    </location>
</feature>
<feature type="region of interest" description="Disordered" evidence="1">
    <location>
        <begin position="703"/>
        <end position="758"/>
    </location>
</feature>
<dbReference type="Pfam" id="PF13757">
    <property type="entry name" value="VIT_2"/>
    <property type="match status" value="1"/>
</dbReference>
<dbReference type="Proteomes" id="UP000516260">
    <property type="component" value="Chromosome 15"/>
</dbReference>
<dbReference type="SMART" id="SM00327">
    <property type="entry name" value="VWA"/>
    <property type="match status" value="1"/>
</dbReference>
<feature type="compositionally biased region" description="Low complexity" evidence="1">
    <location>
        <begin position="1247"/>
        <end position="1280"/>
    </location>
</feature>
<dbReference type="SUPFAM" id="SSF53300">
    <property type="entry name" value="vWA-like"/>
    <property type="match status" value="1"/>
</dbReference>
<feature type="compositionally biased region" description="Low complexity" evidence="1">
    <location>
        <begin position="1179"/>
        <end position="1192"/>
    </location>
</feature>
<evidence type="ECO:0000313" key="3">
    <source>
        <dbReference type="EMBL" id="TNM97745.1"/>
    </source>
</evidence>
<dbReference type="PROSITE" id="PS50234">
    <property type="entry name" value="VWFA"/>
    <property type="match status" value="1"/>
</dbReference>
<dbReference type="InterPro" id="IPR002035">
    <property type="entry name" value="VWF_A"/>
</dbReference>
<gene>
    <name evidence="3" type="ORF">fugu_013991</name>
</gene>
<feature type="region of interest" description="Disordered" evidence="1">
    <location>
        <begin position="177"/>
        <end position="197"/>
    </location>
</feature>
<accession>A0A4Z2BZX7</accession>
<dbReference type="PANTHER" id="PTHR46299">
    <property type="entry name" value="VON WILLEBRAND FACTOR A DOMAIN-CONTAINING PROTEIN 5B2-RELATED"/>
    <property type="match status" value="1"/>
</dbReference>
<evidence type="ECO:0000313" key="4">
    <source>
        <dbReference type="Proteomes" id="UP000516260"/>
    </source>
</evidence>
<feature type="compositionally biased region" description="Polar residues" evidence="1">
    <location>
        <begin position="703"/>
        <end position="719"/>
    </location>
</feature>
<reference evidence="3 4" key="1">
    <citation type="submission" date="2019-04" db="EMBL/GenBank/DDBJ databases">
        <title>The sequence and de novo assembly of Takifugu bimaculatus genome using PacBio and Hi-C technologies.</title>
        <authorList>
            <person name="Xu P."/>
            <person name="Liu B."/>
            <person name="Zhou Z."/>
        </authorList>
    </citation>
    <scope>NUCLEOTIDE SEQUENCE [LARGE SCALE GENOMIC DNA]</scope>
    <source>
        <strain evidence="3">TB-2018</strain>
        <tissue evidence="3">Muscle</tissue>
    </source>
</reference>
<proteinExistence type="predicted"/>